<dbReference type="InterPro" id="IPR038729">
    <property type="entry name" value="Rad50/SbcC_AAA"/>
</dbReference>
<dbReference type="Proteomes" id="UP001318920">
    <property type="component" value="Unassembled WGS sequence"/>
</dbReference>
<dbReference type="EMBL" id="JADWNA010000044">
    <property type="protein sequence ID" value="MBJ8393544.1"/>
    <property type="molecule type" value="Genomic_DNA"/>
</dbReference>
<evidence type="ECO:0000313" key="2">
    <source>
        <dbReference type="EMBL" id="MBJ8393544.1"/>
    </source>
</evidence>
<reference evidence="2 3" key="1">
    <citation type="submission" date="2020-11" db="EMBL/GenBank/DDBJ databases">
        <title>Enhanced detection system for hospital associated transmission using whole genome sequencing surveillance.</title>
        <authorList>
            <person name="Harrison L.H."/>
            <person name="Van Tyne D."/>
            <person name="Marsh J.W."/>
            <person name="Griffith M.P."/>
            <person name="Snyder D.J."/>
            <person name="Cooper V.S."/>
            <person name="Mustapha M."/>
        </authorList>
    </citation>
    <scope>NUCLEOTIDE SEQUENCE [LARGE SCALE GENOMIC DNA]</scope>
    <source>
        <strain evidence="2 3">CB00171</strain>
    </source>
</reference>
<sequence length="75" mass="8634">MAQLRIRGVRSYAPDRDICFDLSSKVTLIYGQNGSGKSTISGYFYDSQADKYRHCAFESPHISHYQVFNQEYIDS</sequence>
<dbReference type="RefSeq" id="WP_199981304.1">
    <property type="nucleotide sequence ID" value="NZ_JADWNA010000044.1"/>
</dbReference>
<dbReference type="SUPFAM" id="SSF52540">
    <property type="entry name" value="P-loop containing nucleoside triphosphate hydrolases"/>
    <property type="match status" value="1"/>
</dbReference>
<accession>A0ABS1ACL2</accession>
<gene>
    <name evidence="2" type="ORF">I6M80_25365</name>
</gene>
<organism evidence="2 3">
    <name type="scientific">Citrobacter cronae</name>
    <dbReference type="NCBI Taxonomy" id="1748967"/>
    <lineage>
        <taxon>Bacteria</taxon>
        <taxon>Pseudomonadati</taxon>
        <taxon>Pseudomonadota</taxon>
        <taxon>Gammaproteobacteria</taxon>
        <taxon>Enterobacterales</taxon>
        <taxon>Enterobacteriaceae</taxon>
        <taxon>Citrobacter</taxon>
        <taxon>Citrobacter freundii complex</taxon>
    </lineage>
</organism>
<protein>
    <submittedName>
        <fullName evidence="2">AAA family ATPase</fullName>
    </submittedName>
</protein>
<evidence type="ECO:0000259" key="1">
    <source>
        <dbReference type="Pfam" id="PF13476"/>
    </source>
</evidence>
<proteinExistence type="predicted"/>
<keyword evidence="3" id="KW-1185">Reference proteome</keyword>
<feature type="domain" description="Rad50/SbcC-type AAA" evidence="1">
    <location>
        <begin position="3"/>
        <end position="40"/>
    </location>
</feature>
<dbReference type="Pfam" id="PF13476">
    <property type="entry name" value="AAA_23"/>
    <property type="match status" value="1"/>
</dbReference>
<name>A0ABS1ACL2_9ENTR</name>
<dbReference type="InterPro" id="IPR027417">
    <property type="entry name" value="P-loop_NTPase"/>
</dbReference>
<evidence type="ECO:0000313" key="3">
    <source>
        <dbReference type="Proteomes" id="UP001318920"/>
    </source>
</evidence>
<feature type="non-terminal residue" evidence="2">
    <location>
        <position position="75"/>
    </location>
</feature>
<comment type="caution">
    <text evidence="2">The sequence shown here is derived from an EMBL/GenBank/DDBJ whole genome shotgun (WGS) entry which is preliminary data.</text>
</comment>
<dbReference type="Gene3D" id="3.40.50.300">
    <property type="entry name" value="P-loop containing nucleotide triphosphate hydrolases"/>
    <property type="match status" value="1"/>
</dbReference>